<dbReference type="HOGENOM" id="CLU_3382251_0_0_7"/>
<proteinExistence type="predicted"/>
<gene>
    <name evidence="1" type="ordered locus">HPSA_01600</name>
</gene>
<sequence>MSEKSFKKFRKIKILFFKKIKKVKNFVSEKKTL</sequence>
<accession>E8QV55</accession>
<dbReference type="EMBL" id="CP002336">
    <property type="protein sequence ID" value="ADU84342.1"/>
    <property type="molecule type" value="Genomic_DNA"/>
</dbReference>
<organism evidence="1 2">
    <name type="scientific">Helicobacter pylori (strain SouthAfrica7)</name>
    <dbReference type="NCBI Taxonomy" id="907239"/>
    <lineage>
        <taxon>Bacteria</taxon>
        <taxon>Pseudomonadati</taxon>
        <taxon>Campylobacterota</taxon>
        <taxon>Epsilonproteobacteria</taxon>
        <taxon>Campylobacterales</taxon>
        <taxon>Helicobacteraceae</taxon>
        <taxon>Helicobacter</taxon>
    </lineage>
</organism>
<name>E8QV55_HELPW</name>
<reference evidence="1 2" key="2">
    <citation type="journal article" date="2013" name="Genome Announc.">
        <title>Genome Sequences of Three hpAfrica2 Strains of Helicobacter pylori.</title>
        <authorList>
            <person name="Duncan S.S."/>
            <person name="Bertoli M.T."/>
            <person name="Kersulyte D."/>
            <person name="Valk P.L."/>
            <person name="Tamma S."/>
            <person name="Segal I."/>
            <person name="McClain M.S."/>
            <person name="Cover T.L."/>
            <person name="Berg D.E."/>
        </authorList>
    </citation>
    <scope>NUCLEOTIDE SEQUENCE [LARGE SCALE GENOMIC DNA]</scope>
    <source>
        <strain evidence="1 2">SouthAfrica7</strain>
    </source>
</reference>
<evidence type="ECO:0000313" key="2">
    <source>
        <dbReference type="Proteomes" id="UP000007467"/>
    </source>
</evidence>
<reference evidence="2" key="1">
    <citation type="submission" date="2010-11" db="EMBL/GenBank/DDBJ databases">
        <title>Genome sequence of Helicobacter pylori strain SouthAfrica7.</title>
        <authorList>
            <person name="Kersulyte D."/>
            <person name="Segal I."/>
            <person name="Mistry R."/>
            <person name="Berg D.E."/>
        </authorList>
    </citation>
    <scope>NUCLEOTIDE SEQUENCE [LARGE SCALE GENOMIC DNA]</scope>
    <source>
        <strain evidence="2">SouthAfrica7</strain>
    </source>
</reference>
<dbReference type="AlphaFoldDB" id="E8QV55"/>
<dbReference type="KEGG" id="hes:HPSA_01600"/>
<protein>
    <submittedName>
        <fullName evidence="1">Uncharacterized protein</fullName>
    </submittedName>
</protein>
<evidence type="ECO:0000313" key="1">
    <source>
        <dbReference type="EMBL" id="ADU84342.1"/>
    </source>
</evidence>
<dbReference type="Proteomes" id="UP000007467">
    <property type="component" value="Chromosome"/>
</dbReference>